<keyword evidence="7" id="KW-0813">Transport</keyword>
<keyword evidence="10" id="KW-1185">Reference proteome</keyword>
<keyword evidence="5 7" id="KW-1133">Transmembrane helix</keyword>
<keyword evidence="4 7" id="KW-0812">Transmembrane</keyword>
<feature type="transmembrane region" description="Helical" evidence="7">
    <location>
        <begin position="420"/>
        <end position="440"/>
    </location>
</feature>
<evidence type="ECO:0000256" key="7">
    <source>
        <dbReference type="RuleBase" id="RU369079"/>
    </source>
</evidence>
<feature type="transmembrane region" description="Helical" evidence="7">
    <location>
        <begin position="278"/>
        <end position="299"/>
    </location>
</feature>
<dbReference type="PANTHER" id="PTHR33362:SF5">
    <property type="entry name" value="C4-DICARBOXYLATE TRAP TRANSPORTER LARGE PERMEASE PROTEIN DCTM"/>
    <property type="match status" value="1"/>
</dbReference>
<dbReference type="PANTHER" id="PTHR33362">
    <property type="entry name" value="SIALIC ACID TRAP TRANSPORTER PERMEASE PROTEIN SIAT-RELATED"/>
    <property type="match status" value="1"/>
</dbReference>
<evidence type="ECO:0000256" key="2">
    <source>
        <dbReference type="ARBA" id="ARBA00022475"/>
    </source>
</evidence>
<comment type="subcellular location">
    <subcellularLocation>
        <location evidence="1 7">Cell inner membrane</location>
        <topology evidence="1 7">Multi-pass membrane protein</topology>
    </subcellularLocation>
</comment>
<name>A0ABW3WET5_9RHOO</name>
<feature type="transmembrane region" description="Helical" evidence="7">
    <location>
        <begin position="140"/>
        <end position="168"/>
    </location>
</feature>
<keyword evidence="3 7" id="KW-0997">Cell inner membrane</keyword>
<dbReference type="Proteomes" id="UP001597158">
    <property type="component" value="Unassembled WGS sequence"/>
</dbReference>
<evidence type="ECO:0000313" key="10">
    <source>
        <dbReference type="Proteomes" id="UP001597158"/>
    </source>
</evidence>
<evidence type="ECO:0000256" key="4">
    <source>
        <dbReference type="ARBA" id="ARBA00022692"/>
    </source>
</evidence>
<comment type="caution">
    <text evidence="9">The sequence shown here is derived from an EMBL/GenBank/DDBJ whole genome shotgun (WGS) entry which is preliminary data.</text>
</comment>
<dbReference type="NCBIfam" id="TIGR00786">
    <property type="entry name" value="dctM"/>
    <property type="match status" value="1"/>
</dbReference>
<comment type="function">
    <text evidence="7">Part of the tripartite ATP-independent periplasmic (TRAP) transport system.</text>
</comment>
<evidence type="ECO:0000256" key="6">
    <source>
        <dbReference type="ARBA" id="ARBA00023136"/>
    </source>
</evidence>
<dbReference type="InterPro" id="IPR010656">
    <property type="entry name" value="DctM"/>
</dbReference>
<comment type="subunit">
    <text evidence="7">The complex comprises the extracytoplasmic solute receptor protein and the two transmembrane proteins.</text>
</comment>
<accession>A0ABW3WET5</accession>
<evidence type="ECO:0000256" key="3">
    <source>
        <dbReference type="ARBA" id="ARBA00022519"/>
    </source>
</evidence>
<feature type="transmembrane region" description="Helical" evidence="7">
    <location>
        <begin position="99"/>
        <end position="119"/>
    </location>
</feature>
<feature type="transmembrane region" description="Helical" evidence="7">
    <location>
        <begin position="59"/>
        <end position="79"/>
    </location>
</feature>
<gene>
    <name evidence="9" type="ORF">ACFQ4M_08445</name>
</gene>
<keyword evidence="6 7" id="KW-0472">Membrane</keyword>
<comment type="similarity">
    <text evidence="7">Belongs to the TRAP transporter large permease family.</text>
</comment>
<evidence type="ECO:0000256" key="1">
    <source>
        <dbReference type="ARBA" id="ARBA00004429"/>
    </source>
</evidence>
<protein>
    <recommendedName>
        <fullName evidence="7">TRAP transporter large permease protein</fullName>
    </recommendedName>
</protein>
<dbReference type="RefSeq" id="WP_002930478.1">
    <property type="nucleotide sequence ID" value="NZ_JARQZE010000016.1"/>
</dbReference>
<dbReference type="InterPro" id="IPR004681">
    <property type="entry name" value="TRAP_DctM"/>
</dbReference>
<dbReference type="PIRSF" id="PIRSF006066">
    <property type="entry name" value="HI0050"/>
    <property type="match status" value="1"/>
</dbReference>
<evidence type="ECO:0000313" key="9">
    <source>
        <dbReference type="EMBL" id="MFD1263614.1"/>
    </source>
</evidence>
<dbReference type="Pfam" id="PF06808">
    <property type="entry name" value="DctM"/>
    <property type="match status" value="1"/>
</dbReference>
<organism evidence="9 10">
    <name type="scientific">Thauera mechernichensis</name>
    <dbReference type="NCBI Taxonomy" id="82788"/>
    <lineage>
        <taxon>Bacteria</taxon>
        <taxon>Pseudomonadati</taxon>
        <taxon>Pseudomonadota</taxon>
        <taxon>Betaproteobacteria</taxon>
        <taxon>Rhodocyclales</taxon>
        <taxon>Zoogloeaceae</taxon>
        <taxon>Thauera</taxon>
    </lineage>
</organism>
<reference evidence="10" key="1">
    <citation type="journal article" date="2019" name="Int. J. Syst. Evol. Microbiol.">
        <title>The Global Catalogue of Microorganisms (GCM) 10K type strain sequencing project: providing services to taxonomists for standard genome sequencing and annotation.</title>
        <authorList>
            <consortium name="The Broad Institute Genomics Platform"/>
            <consortium name="The Broad Institute Genome Sequencing Center for Infectious Disease"/>
            <person name="Wu L."/>
            <person name="Ma J."/>
        </authorList>
    </citation>
    <scope>NUCLEOTIDE SEQUENCE [LARGE SCALE GENOMIC DNA]</scope>
    <source>
        <strain evidence="10">CCUG 48884</strain>
    </source>
</reference>
<sequence length="441" mass="46094">MSSVTIGFLVGGLTLVLLALRIHIGMAMLLGGAIGYIAVSGWDPLMSYFKHLAYGRFSVYDLSVVPLFLLMGNIASHGGLSRRLFEATNAFLGHYRGGVAMSAIGACAGFGAICGSSLATAATMGKVALPELRRNRYSPALATGALAAGGTLGILIPPSVVLVIYAILAEQNVAAMFMAALIPGLIAMLGYMLVVAIYARVVPDAGPASTRKSWAERMTAVARVWPIVTVFVVVIGGIYGGIFTPTEAAAVGTIATAALAVASRELDLKGLAHAVFGAAESTAMIFLILLGADVLNAFLALSQMPQALAGWVLESGLTPAAVLIGIILIYLVLGCVMDSLSMILLTIPIFLPIVMGLDFWGLNPTDKAIWFGILALMVVEIGLITPPVGMNVFIINSLARDIPMRETFRGVLPFLASDGVRIILLALFPGLSLWLVHLLGG</sequence>
<evidence type="ECO:0000259" key="8">
    <source>
        <dbReference type="Pfam" id="PF06808"/>
    </source>
</evidence>
<proteinExistence type="inferred from homology"/>
<feature type="transmembrane region" description="Helical" evidence="7">
    <location>
        <begin position="368"/>
        <end position="399"/>
    </location>
</feature>
<evidence type="ECO:0000256" key="5">
    <source>
        <dbReference type="ARBA" id="ARBA00022989"/>
    </source>
</evidence>
<dbReference type="EMBL" id="JBHTMC010000014">
    <property type="protein sequence ID" value="MFD1263614.1"/>
    <property type="molecule type" value="Genomic_DNA"/>
</dbReference>
<keyword evidence="2" id="KW-1003">Cell membrane</keyword>
<feature type="transmembrane region" description="Helical" evidence="7">
    <location>
        <begin position="6"/>
        <end position="39"/>
    </location>
</feature>
<feature type="transmembrane region" description="Helical" evidence="7">
    <location>
        <begin position="340"/>
        <end position="362"/>
    </location>
</feature>
<feature type="transmembrane region" description="Helical" evidence="7">
    <location>
        <begin position="220"/>
        <end position="242"/>
    </location>
</feature>
<feature type="transmembrane region" description="Helical" evidence="7">
    <location>
        <begin position="174"/>
        <end position="199"/>
    </location>
</feature>
<feature type="domain" description="TRAP C4-dicarboxylate transport system permease DctM subunit" evidence="8">
    <location>
        <begin position="14"/>
        <end position="431"/>
    </location>
</feature>
<feature type="transmembrane region" description="Helical" evidence="7">
    <location>
        <begin position="311"/>
        <end position="333"/>
    </location>
</feature>